<feature type="domain" description="Beta-lactamase-related" evidence="1">
    <location>
        <begin position="46"/>
        <end position="375"/>
    </location>
</feature>
<accession>A0A8E1WI23</accession>
<sequence>MTSTRRSLLKMGLAGLFVPQGPFALAGDKQSRSFETWRRDFEAGVPARMTAAKVAGASVAISSNDKAVRYAASFGFADLKQQRKLTVDTPIHLASISKLFTASALVQLFERNGHNLHDDINGFIDFPIRNPHYPEIPITAHHLLTHTSSISDEGYGDVSSEGDPKQSLSSFLRDYLVKGGNTHSPKTSFLKSKPGTKWDYSNVAVALAGYVVERVSKQSFSSYVEANLFEPLGIRNAHWYLKEFAPDVLAKPYRFENGAFTELPQEGYPDVPAGMLRCSVADLAKSLHAMLGRETGTKAIMAPRAVAEMMRGQVDPKIASYQGLGWVSEEINGREFVGHSGSDFGASNMVVLTQDQSHAVAVLMNIDGTPETNKFRASMIEDLINGAKLAG</sequence>
<evidence type="ECO:0000313" key="3">
    <source>
        <dbReference type="Proteomes" id="UP000532373"/>
    </source>
</evidence>
<dbReference type="AlphaFoldDB" id="A0A8E1WI23"/>
<dbReference type="Gene3D" id="3.40.710.10">
    <property type="entry name" value="DD-peptidase/beta-lactamase superfamily"/>
    <property type="match status" value="1"/>
</dbReference>
<protein>
    <submittedName>
        <fullName evidence="2">CubicO group peptidase (Beta-lactamase class C family)</fullName>
    </submittedName>
</protein>
<dbReference type="InterPro" id="IPR012338">
    <property type="entry name" value="Beta-lactam/transpept-like"/>
</dbReference>
<gene>
    <name evidence="2" type="ORF">HNQ96_003857</name>
</gene>
<evidence type="ECO:0000313" key="2">
    <source>
        <dbReference type="EMBL" id="MBB6467974.1"/>
    </source>
</evidence>
<name>A0A8E1WI23_9HYPH</name>
<organism evidence="2 3">
    <name type="scientific">Aminobacter carboxidus</name>
    <dbReference type="NCBI Taxonomy" id="376165"/>
    <lineage>
        <taxon>Bacteria</taxon>
        <taxon>Pseudomonadati</taxon>
        <taxon>Pseudomonadota</taxon>
        <taxon>Alphaproteobacteria</taxon>
        <taxon>Hyphomicrobiales</taxon>
        <taxon>Phyllobacteriaceae</taxon>
        <taxon>Aminobacter</taxon>
    </lineage>
</organism>
<proteinExistence type="predicted"/>
<dbReference type="RefSeq" id="WP_184770340.1">
    <property type="nucleotide sequence ID" value="NZ_JACHGI010000007.1"/>
</dbReference>
<dbReference type="PANTHER" id="PTHR46825">
    <property type="entry name" value="D-ALANYL-D-ALANINE-CARBOXYPEPTIDASE/ENDOPEPTIDASE AMPH"/>
    <property type="match status" value="1"/>
</dbReference>
<dbReference type="SUPFAM" id="SSF56601">
    <property type="entry name" value="beta-lactamase/transpeptidase-like"/>
    <property type="match status" value="1"/>
</dbReference>
<dbReference type="Proteomes" id="UP000532373">
    <property type="component" value="Unassembled WGS sequence"/>
</dbReference>
<dbReference type="InterPro" id="IPR050491">
    <property type="entry name" value="AmpC-like"/>
</dbReference>
<reference evidence="2 3" key="1">
    <citation type="submission" date="2020-08" db="EMBL/GenBank/DDBJ databases">
        <title>Genomic Encyclopedia of Type Strains, Phase IV (KMG-IV): sequencing the most valuable type-strain genomes for metagenomic binning, comparative biology and taxonomic classification.</title>
        <authorList>
            <person name="Goeker M."/>
        </authorList>
    </citation>
    <scope>NUCLEOTIDE SEQUENCE [LARGE SCALE GENOMIC DNA]</scope>
    <source>
        <strain evidence="2 3">DSM 17454</strain>
    </source>
</reference>
<dbReference type="PANTHER" id="PTHR46825:SF9">
    <property type="entry name" value="BETA-LACTAMASE-RELATED DOMAIN-CONTAINING PROTEIN"/>
    <property type="match status" value="1"/>
</dbReference>
<comment type="caution">
    <text evidence="2">The sequence shown here is derived from an EMBL/GenBank/DDBJ whole genome shotgun (WGS) entry which is preliminary data.</text>
</comment>
<dbReference type="InterPro" id="IPR001466">
    <property type="entry name" value="Beta-lactam-related"/>
</dbReference>
<evidence type="ECO:0000259" key="1">
    <source>
        <dbReference type="Pfam" id="PF00144"/>
    </source>
</evidence>
<dbReference type="EMBL" id="JACHGI010000007">
    <property type="protein sequence ID" value="MBB6467974.1"/>
    <property type="molecule type" value="Genomic_DNA"/>
</dbReference>
<dbReference type="Pfam" id="PF00144">
    <property type="entry name" value="Beta-lactamase"/>
    <property type="match status" value="1"/>
</dbReference>